<feature type="compositionally biased region" description="Basic and acidic residues" evidence="1">
    <location>
        <begin position="60"/>
        <end position="74"/>
    </location>
</feature>
<feature type="compositionally biased region" description="Low complexity" evidence="1">
    <location>
        <begin position="158"/>
        <end position="169"/>
    </location>
</feature>
<name>A0A550CVI6_9AGAR</name>
<feature type="region of interest" description="Disordered" evidence="1">
    <location>
        <begin position="276"/>
        <end position="300"/>
    </location>
</feature>
<sequence>MGNGHRERGCGARMMPSTAAGRDFNSGGEHEEPRYIKKPRRTRVATTGFWGRGCQASLKDARRVSRRTPGEARGARQASRGAIHRRGLSGAALENTYDTPELEDVQDDEPGVQADEFDVQVGGFDVQVSEPDVQVDEFDVQVGERESQAMSGQDNNDEGNAAAERTTTATEERREEVEEGENARALAQSSHIPRPIYPTAPNKLSNLLETHTSAIHLAFPIAGYRTTHRKSGVEIDLRKGGRFGGAATRARVQEVGLLNIQRALVFPGSPMMARARPASAGDLAKSPREMGRTREARTAG</sequence>
<dbReference type="AlphaFoldDB" id="A0A550CVI6"/>
<feature type="region of interest" description="Disordered" evidence="1">
    <location>
        <begin position="145"/>
        <end position="187"/>
    </location>
</feature>
<reference evidence="2 3" key="1">
    <citation type="journal article" date="2019" name="New Phytol.">
        <title>Comparative genomics reveals unique wood-decay strategies and fruiting body development in the Schizophyllaceae.</title>
        <authorList>
            <person name="Almasi E."/>
            <person name="Sahu N."/>
            <person name="Krizsan K."/>
            <person name="Balint B."/>
            <person name="Kovacs G.M."/>
            <person name="Kiss B."/>
            <person name="Cseklye J."/>
            <person name="Drula E."/>
            <person name="Henrissat B."/>
            <person name="Nagy I."/>
            <person name="Chovatia M."/>
            <person name="Adam C."/>
            <person name="LaButti K."/>
            <person name="Lipzen A."/>
            <person name="Riley R."/>
            <person name="Grigoriev I.V."/>
            <person name="Nagy L.G."/>
        </authorList>
    </citation>
    <scope>NUCLEOTIDE SEQUENCE [LARGE SCALE GENOMIC DNA]</scope>
    <source>
        <strain evidence="2 3">NL-1724</strain>
    </source>
</reference>
<feature type="region of interest" description="Disordered" evidence="1">
    <location>
        <begin position="60"/>
        <end position="97"/>
    </location>
</feature>
<evidence type="ECO:0000313" key="2">
    <source>
        <dbReference type="EMBL" id="TRM68806.1"/>
    </source>
</evidence>
<feature type="compositionally biased region" description="Basic and acidic residues" evidence="1">
    <location>
        <begin position="285"/>
        <end position="300"/>
    </location>
</feature>
<protein>
    <submittedName>
        <fullName evidence="2">Uncharacterized protein</fullName>
    </submittedName>
</protein>
<comment type="caution">
    <text evidence="2">The sequence shown here is derived from an EMBL/GenBank/DDBJ whole genome shotgun (WGS) entry which is preliminary data.</text>
</comment>
<feature type="compositionally biased region" description="Basic and acidic residues" evidence="1">
    <location>
        <begin position="1"/>
        <end position="10"/>
    </location>
</feature>
<proteinExistence type="predicted"/>
<feature type="region of interest" description="Disordered" evidence="1">
    <location>
        <begin position="1"/>
        <end position="39"/>
    </location>
</feature>
<accession>A0A550CVI6</accession>
<organism evidence="2 3">
    <name type="scientific">Schizophyllum amplum</name>
    <dbReference type="NCBI Taxonomy" id="97359"/>
    <lineage>
        <taxon>Eukaryota</taxon>
        <taxon>Fungi</taxon>
        <taxon>Dikarya</taxon>
        <taxon>Basidiomycota</taxon>
        <taxon>Agaricomycotina</taxon>
        <taxon>Agaricomycetes</taxon>
        <taxon>Agaricomycetidae</taxon>
        <taxon>Agaricales</taxon>
        <taxon>Schizophyllaceae</taxon>
        <taxon>Schizophyllum</taxon>
    </lineage>
</organism>
<gene>
    <name evidence="2" type="ORF">BD626DRAFT_653</name>
</gene>
<evidence type="ECO:0000256" key="1">
    <source>
        <dbReference type="SAM" id="MobiDB-lite"/>
    </source>
</evidence>
<dbReference type="Proteomes" id="UP000320762">
    <property type="component" value="Unassembled WGS sequence"/>
</dbReference>
<evidence type="ECO:0000313" key="3">
    <source>
        <dbReference type="Proteomes" id="UP000320762"/>
    </source>
</evidence>
<dbReference type="EMBL" id="VDMD01000001">
    <property type="protein sequence ID" value="TRM68806.1"/>
    <property type="molecule type" value="Genomic_DNA"/>
</dbReference>
<keyword evidence="3" id="KW-1185">Reference proteome</keyword>